<dbReference type="Gene3D" id="1.10.287.130">
    <property type="match status" value="1"/>
</dbReference>
<dbReference type="EMBL" id="JAHZST010000010">
    <property type="protein sequence ID" value="MBW8184842.1"/>
    <property type="molecule type" value="Genomic_DNA"/>
</dbReference>
<keyword evidence="9 17" id="KW-0418">Kinase</keyword>
<evidence type="ECO:0000313" key="17">
    <source>
        <dbReference type="EMBL" id="MBW8184842.1"/>
    </source>
</evidence>
<dbReference type="PANTHER" id="PTHR45528">
    <property type="entry name" value="SENSOR HISTIDINE KINASE CPXA"/>
    <property type="match status" value="1"/>
</dbReference>
<dbReference type="EC" id="2.7.13.3" evidence="3"/>
<feature type="domain" description="Histidine kinase" evidence="15">
    <location>
        <begin position="245"/>
        <end position="457"/>
    </location>
</feature>
<evidence type="ECO:0000313" key="18">
    <source>
        <dbReference type="Proteomes" id="UP001195963"/>
    </source>
</evidence>
<evidence type="ECO:0000256" key="13">
    <source>
        <dbReference type="ARBA" id="ARBA00023136"/>
    </source>
</evidence>
<evidence type="ECO:0000256" key="2">
    <source>
        <dbReference type="ARBA" id="ARBA00004651"/>
    </source>
</evidence>
<dbReference type="PROSITE" id="PS50885">
    <property type="entry name" value="HAMP"/>
    <property type="match status" value="1"/>
</dbReference>
<dbReference type="InterPro" id="IPR003661">
    <property type="entry name" value="HisK_dim/P_dom"/>
</dbReference>
<comment type="caution">
    <text evidence="17">The sequence shown here is derived from an EMBL/GenBank/DDBJ whole genome shotgun (WGS) entry which is preliminary data.</text>
</comment>
<evidence type="ECO:0000256" key="10">
    <source>
        <dbReference type="ARBA" id="ARBA00022840"/>
    </source>
</evidence>
<protein>
    <recommendedName>
        <fullName evidence="3">histidine kinase</fullName>
        <ecNumber evidence="3">2.7.13.3</ecNumber>
    </recommendedName>
</protein>
<evidence type="ECO:0000256" key="7">
    <source>
        <dbReference type="ARBA" id="ARBA00022692"/>
    </source>
</evidence>
<dbReference type="InterPro" id="IPR031930">
    <property type="entry name" value="HK_sensor"/>
</dbReference>
<dbReference type="CDD" id="cd00082">
    <property type="entry name" value="HisKA"/>
    <property type="match status" value="1"/>
</dbReference>
<evidence type="ECO:0000259" key="15">
    <source>
        <dbReference type="PROSITE" id="PS50109"/>
    </source>
</evidence>
<keyword evidence="7 14" id="KW-0812">Transmembrane</keyword>
<keyword evidence="11 14" id="KW-1133">Transmembrane helix</keyword>
<dbReference type="SUPFAM" id="SSF47384">
    <property type="entry name" value="Homodimeric domain of signal transducing histidine kinase"/>
    <property type="match status" value="1"/>
</dbReference>
<evidence type="ECO:0000256" key="4">
    <source>
        <dbReference type="ARBA" id="ARBA00022475"/>
    </source>
</evidence>
<dbReference type="Gene3D" id="3.30.450.170">
    <property type="entry name" value="Two-component histidine kinase, sensor domain"/>
    <property type="match status" value="1"/>
</dbReference>
<keyword evidence="6" id="KW-0808">Transferase</keyword>
<keyword evidence="4" id="KW-1003">Cell membrane</keyword>
<dbReference type="SUPFAM" id="SSF158472">
    <property type="entry name" value="HAMP domain-like"/>
    <property type="match status" value="1"/>
</dbReference>
<sequence length="457" mass="51324">MLLPISGLFSHLQFKLFSYFAISLLAILLIATAIESLVLNKLLTLPSTTQEQLTELANEAKVFIKNSDIEGLSQWEKQQVFTLFILNNDLQTITKREMHPHFVFKLKYLKQLKQPMGDRVQKPLIAVPLGEYLINNKRQDLTLVVQLNAALHPAQQLSSSLWIIRTLVGFAVLVMFSSILSKYLITPLTHLQAGTQALASGDLNTRIAQHFSTKEPEFYKLATEFDHMAEQVQQSMLNQQRLLRDVSHELRTPLARQELALHLLSKQLDDSHLTLLHRLEHENAEMSALINTMLNFSRLNNAYIDLNIQAVPINEIRSRSLNDIEFEAKVGQTIIWHSQPDTVTLNTDLGLLTRAIDNVLRNALKYAGECCTIEVSYIKTSNGVALVIMDDGPGIEHSELETVFNPFTRMDDARHSSQGGYGLGLAIVKQSMKLLGGEAVAENLDKGGFKISLHLPS</sequence>
<dbReference type="InterPro" id="IPR036890">
    <property type="entry name" value="HATPase_C_sf"/>
</dbReference>
<keyword evidence="5" id="KW-0597">Phosphoprotein</keyword>
<accession>A0ABS7E754</accession>
<dbReference type="SMART" id="SM00388">
    <property type="entry name" value="HisKA"/>
    <property type="match status" value="1"/>
</dbReference>
<reference evidence="17 18" key="1">
    <citation type="submission" date="2021-07" db="EMBL/GenBank/DDBJ databases">
        <title>Shewanella sp. nov, isolated from SCS.</title>
        <authorList>
            <person name="Cao W.R."/>
        </authorList>
    </citation>
    <scope>NUCLEOTIDE SEQUENCE [LARGE SCALE GENOMIC DNA]</scope>
    <source>
        <strain evidence="17 18">NR704-98</strain>
    </source>
</reference>
<dbReference type="Pfam" id="PF00512">
    <property type="entry name" value="HisKA"/>
    <property type="match status" value="1"/>
</dbReference>
<evidence type="ECO:0000259" key="16">
    <source>
        <dbReference type="PROSITE" id="PS50885"/>
    </source>
</evidence>
<organism evidence="17 18">
    <name type="scientific">Shewanella nanhaiensis</name>
    <dbReference type="NCBI Taxonomy" id="2864872"/>
    <lineage>
        <taxon>Bacteria</taxon>
        <taxon>Pseudomonadati</taxon>
        <taxon>Pseudomonadota</taxon>
        <taxon>Gammaproteobacteria</taxon>
        <taxon>Alteromonadales</taxon>
        <taxon>Shewanellaceae</taxon>
        <taxon>Shewanella</taxon>
    </lineage>
</organism>
<dbReference type="Gene3D" id="3.30.565.10">
    <property type="entry name" value="Histidine kinase-like ATPase, C-terminal domain"/>
    <property type="match status" value="1"/>
</dbReference>
<evidence type="ECO:0000256" key="3">
    <source>
        <dbReference type="ARBA" id="ARBA00012438"/>
    </source>
</evidence>
<comment type="catalytic activity">
    <reaction evidence="1">
        <text>ATP + protein L-histidine = ADP + protein N-phospho-L-histidine.</text>
        <dbReference type="EC" id="2.7.13.3"/>
    </reaction>
</comment>
<evidence type="ECO:0000256" key="8">
    <source>
        <dbReference type="ARBA" id="ARBA00022741"/>
    </source>
</evidence>
<keyword evidence="8" id="KW-0547">Nucleotide-binding</keyword>
<evidence type="ECO:0000256" key="12">
    <source>
        <dbReference type="ARBA" id="ARBA00023012"/>
    </source>
</evidence>
<keyword evidence="13 14" id="KW-0472">Membrane</keyword>
<dbReference type="PRINTS" id="PR00344">
    <property type="entry name" value="BCTRLSENSOR"/>
</dbReference>
<evidence type="ECO:0000256" key="11">
    <source>
        <dbReference type="ARBA" id="ARBA00022989"/>
    </source>
</evidence>
<dbReference type="Pfam" id="PF02518">
    <property type="entry name" value="HATPase_c"/>
    <property type="match status" value="1"/>
</dbReference>
<evidence type="ECO:0000256" key="1">
    <source>
        <dbReference type="ARBA" id="ARBA00000085"/>
    </source>
</evidence>
<dbReference type="SMART" id="SM00304">
    <property type="entry name" value="HAMP"/>
    <property type="match status" value="1"/>
</dbReference>
<dbReference type="RefSeq" id="WP_220110317.1">
    <property type="nucleotide sequence ID" value="NZ_JAHZST010000010.1"/>
</dbReference>
<dbReference type="InterPro" id="IPR005467">
    <property type="entry name" value="His_kinase_dom"/>
</dbReference>
<dbReference type="SUPFAM" id="SSF55874">
    <property type="entry name" value="ATPase domain of HSP90 chaperone/DNA topoisomerase II/histidine kinase"/>
    <property type="match status" value="1"/>
</dbReference>
<comment type="subcellular location">
    <subcellularLocation>
        <location evidence="2">Cell membrane</location>
        <topology evidence="2">Multi-pass membrane protein</topology>
    </subcellularLocation>
</comment>
<dbReference type="Gene3D" id="6.10.340.10">
    <property type="match status" value="1"/>
</dbReference>
<dbReference type="PANTHER" id="PTHR45528:SF1">
    <property type="entry name" value="SENSOR HISTIDINE KINASE CPXA"/>
    <property type="match status" value="1"/>
</dbReference>
<dbReference type="CDD" id="cd06225">
    <property type="entry name" value="HAMP"/>
    <property type="match status" value="1"/>
</dbReference>
<feature type="transmembrane region" description="Helical" evidence="14">
    <location>
        <begin position="162"/>
        <end position="185"/>
    </location>
</feature>
<dbReference type="InterPro" id="IPR036097">
    <property type="entry name" value="HisK_dim/P_sf"/>
</dbReference>
<proteinExistence type="predicted"/>
<dbReference type="Pfam" id="PF00672">
    <property type="entry name" value="HAMP"/>
    <property type="match status" value="1"/>
</dbReference>
<evidence type="ECO:0000256" key="6">
    <source>
        <dbReference type="ARBA" id="ARBA00022679"/>
    </source>
</evidence>
<evidence type="ECO:0000256" key="14">
    <source>
        <dbReference type="SAM" id="Phobius"/>
    </source>
</evidence>
<dbReference type="Pfam" id="PF16750">
    <property type="entry name" value="HK_sensor"/>
    <property type="match status" value="1"/>
</dbReference>
<gene>
    <name evidence="17" type="ORF">K0625_14345</name>
</gene>
<dbReference type="GO" id="GO:0016301">
    <property type="term" value="F:kinase activity"/>
    <property type="evidence" value="ECO:0007669"/>
    <property type="project" value="UniProtKB-KW"/>
</dbReference>
<dbReference type="InterPro" id="IPR038428">
    <property type="entry name" value="HK_sensor_dom_sf"/>
</dbReference>
<keyword evidence="10" id="KW-0067">ATP-binding</keyword>
<dbReference type="PROSITE" id="PS50109">
    <property type="entry name" value="HIS_KIN"/>
    <property type="match status" value="1"/>
</dbReference>
<evidence type="ECO:0000256" key="9">
    <source>
        <dbReference type="ARBA" id="ARBA00022777"/>
    </source>
</evidence>
<dbReference type="InterPro" id="IPR004358">
    <property type="entry name" value="Sig_transdc_His_kin-like_C"/>
</dbReference>
<dbReference type="InterPro" id="IPR003660">
    <property type="entry name" value="HAMP_dom"/>
</dbReference>
<keyword evidence="18" id="KW-1185">Reference proteome</keyword>
<dbReference type="InterPro" id="IPR003594">
    <property type="entry name" value="HATPase_dom"/>
</dbReference>
<feature type="transmembrane region" description="Helical" evidence="14">
    <location>
        <begin position="16"/>
        <end position="39"/>
    </location>
</feature>
<keyword evidence="12" id="KW-0902">Two-component regulatory system</keyword>
<evidence type="ECO:0000256" key="5">
    <source>
        <dbReference type="ARBA" id="ARBA00022553"/>
    </source>
</evidence>
<dbReference type="SMART" id="SM00387">
    <property type="entry name" value="HATPase_c"/>
    <property type="match status" value="1"/>
</dbReference>
<dbReference type="Proteomes" id="UP001195963">
    <property type="component" value="Unassembled WGS sequence"/>
</dbReference>
<feature type="domain" description="HAMP" evidence="16">
    <location>
        <begin position="182"/>
        <end position="237"/>
    </location>
</feature>
<dbReference type="InterPro" id="IPR050398">
    <property type="entry name" value="HssS/ArlS-like"/>
</dbReference>
<name>A0ABS7E754_9GAMM</name>